<proteinExistence type="predicted"/>
<name>A0A2W7QC62_9BACT</name>
<evidence type="ECO:0000313" key="3">
    <source>
        <dbReference type="Proteomes" id="UP000249239"/>
    </source>
</evidence>
<feature type="region of interest" description="Disordered" evidence="1">
    <location>
        <begin position="171"/>
        <end position="211"/>
    </location>
</feature>
<protein>
    <submittedName>
        <fullName evidence="2">Uncharacterized protein DUF4290</fullName>
    </submittedName>
</protein>
<dbReference type="OrthoDB" id="1466969at2"/>
<evidence type="ECO:0000313" key="2">
    <source>
        <dbReference type="EMBL" id="PZX19369.1"/>
    </source>
</evidence>
<evidence type="ECO:0000256" key="1">
    <source>
        <dbReference type="SAM" id="MobiDB-lite"/>
    </source>
</evidence>
<accession>A0A2W7QC62</accession>
<dbReference type="InterPro" id="IPR025632">
    <property type="entry name" value="DUF4290"/>
</dbReference>
<feature type="compositionally biased region" description="Basic and acidic residues" evidence="1">
    <location>
        <begin position="171"/>
        <end position="183"/>
    </location>
</feature>
<dbReference type="AlphaFoldDB" id="A0A2W7QC62"/>
<keyword evidence="3" id="KW-1185">Reference proteome</keyword>
<dbReference type="RefSeq" id="WP_111444359.1">
    <property type="nucleotide sequence ID" value="NZ_QKZK01000004.1"/>
</dbReference>
<comment type="caution">
    <text evidence="2">The sequence shown here is derived from an EMBL/GenBank/DDBJ whole genome shotgun (WGS) entry which is preliminary data.</text>
</comment>
<organism evidence="2 3">
    <name type="scientific">Breznakibacter xylanolyticus</name>
    <dbReference type="NCBI Taxonomy" id="990"/>
    <lineage>
        <taxon>Bacteria</taxon>
        <taxon>Pseudomonadati</taxon>
        <taxon>Bacteroidota</taxon>
        <taxon>Bacteroidia</taxon>
        <taxon>Marinilabiliales</taxon>
        <taxon>Marinilabiliaceae</taxon>
        <taxon>Breznakibacter</taxon>
    </lineage>
</organism>
<dbReference type="Proteomes" id="UP000249239">
    <property type="component" value="Unassembled WGS sequence"/>
</dbReference>
<dbReference type="Pfam" id="PF14123">
    <property type="entry name" value="DUF4290"/>
    <property type="match status" value="1"/>
</dbReference>
<feature type="compositionally biased region" description="Basic residues" evidence="1">
    <location>
        <begin position="197"/>
        <end position="211"/>
    </location>
</feature>
<gene>
    <name evidence="2" type="ORF">LX69_00636</name>
</gene>
<dbReference type="EMBL" id="QKZK01000004">
    <property type="protein sequence ID" value="PZX19369.1"/>
    <property type="molecule type" value="Genomic_DNA"/>
</dbReference>
<feature type="compositionally biased region" description="Polar residues" evidence="1">
    <location>
        <begin position="187"/>
        <end position="196"/>
    </location>
</feature>
<reference evidence="2 3" key="1">
    <citation type="submission" date="2018-06" db="EMBL/GenBank/DDBJ databases">
        <title>Genomic Encyclopedia of Archaeal and Bacterial Type Strains, Phase II (KMG-II): from individual species to whole genera.</title>
        <authorList>
            <person name="Goeker M."/>
        </authorList>
    </citation>
    <scope>NUCLEOTIDE SEQUENCE [LARGE SCALE GENOMIC DNA]</scope>
    <source>
        <strain evidence="2 3">DSM 6779</strain>
    </source>
</reference>
<sequence length="211" mass="25241">MDYNSNRKKLVLPEYGRHIQQMVDHALTIEDREERMRCSRSIIAIMGTLFPHLRDVSDFKHKLWDHLAIMADFKLDIDFPYDIPQASSFNQPPMKVPYQHNKVRYMQYGRLVQDMIERAIELENEDEKRELVKLIIGHMKKSLLGYNRDNASDERVFEDLKTLSHGRLQAEPEMKIPEFKDDGPIQQYPSKNYNQKNRFKRKKTPQLKHRK</sequence>